<dbReference type="Gene3D" id="3.90.330.10">
    <property type="entry name" value="Nitrile hydratase alpha /Thiocyanate hydrolase gamma"/>
    <property type="match status" value="1"/>
</dbReference>
<reference evidence="1 2" key="1">
    <citation type="journal article" date="2023" name="G3 (Bethesda)">
        <title>A chromosome-level genome assembly of Zasmidium syzygii isolated from banana leaves.</title>
        <authorList>
            <person name="van Westerhoven A.C."/>
            <person name="Mehrabi R."/>
            <person name="Talebi R."/>
            <person name="Steentjes M.B.F."/>
            <person name="Corcolon B."/>
            <person name="Chong P.A."/>
            <person name="Kema G.H.J."/>
            <person name="Seidl M.F."/>
        </authorList>
    </citation>
    <scope>NUCLEOTIDE SEQUENCE [LARGE SCALE GENOMIC DNA]</scope>
    <source>
        <strain evidence="1 2">P124</strain>
    </source>
</reference>
<dbReference type="InterPro" id="IPR036648">
    <property type="entry name" value="CN_Hdrase_a/SCN_Hdrase_g_sf"/>
</dbReference>
<dbReference type="EMBL" id="JAXOVC010000007">
    <property type="protein sequence ID" value="KAK4498756.1"/>
    <property type="molecule type" value="Genomic_DNA"/>
</dbReference>
<evidence type="ECO:0000313" key="2">
    <source>
        <dbReference type="Proteomes" id="UP001305779"/>
    </source>
</evidence>
<name>A0ABR0EBW4_ZASCE</name>
<protein>
    <submittedName>
        <fullName evidence="1">Uncharacterized protein</fullName>
    </submittedName>
</protein>
<dbReference type="Proteomes" id="UP001305779">
    <property type="component" value="Unassembled WGS sequence"/>
</dbReference>
<keyword evidence="2" id="KW-1185">Reference proteome</keyword>
<dbReference type="SUPFAM" id="SSF56209">
    <property type="entry name" value="Nitrile hydratase alpha chain"/>
    <property type="match status" value="1"/>
</dbReference>
<comment type="caution">
    <text evidence="1">The sequence shown here is derived from an EMBL/GenBank/DDBJ whole genome shotgun (WGS) entry which is preliminary data.</text>
</comment>
<sequence length="175" mass="19731">MKPPGWQIERLLVTSFHTAKAKTSVSLMDPRGGRTLPSDTPWSLIARALTLVQLPSNRINAVTMDHQEPLTLENALTLKAWKDPAFREELERDANSALQSLNVTVPEGVTVVMRIQRPDTLYYMIPPLAARDDDLKEPINQTDLWKSGDLFLCNLPEALKVTLLQMRQAFRKAQA</sequence>
<evidence type="ECO:0000313" key="1">
    <source>
        <dbReference type="EMBL" id="KAK4498756.1"/>
    </source>
</evidence>
<proteinExistence type="predicted"/>
<organism evidence="1 2">
    <name type="scientific">Zasmidium cellare</name>
    <name type="common">Wine cellar mold</name>
    <name type="synonym">Racodium cellare</name>
    <dbReference type="NCBI Taxonomy" id="395010"/>
    <lineage>
        <taxon>Eukaryota</taxon>
        <taxon>Fungi</taxon>
        <taxon>Dikarya</taxon>
        <taxon>Ascomycota</taxon>
        <taxon>Pezizomycotina</taxon>
        <taxon>Dothideomycetes</taxon>
        <taxon>Dothideomycetidae</taxon>
        <taxon>Mycosphaerellales</taxon>
        <taxon>Mycosphaerellaceae</taxon>
        <taxon>Zasmidium</taxon>
    </lineage>
</organism>
<accession>A0ABR0EBW4</accession>
<gene>
    <name evidence="1" type="ORF">PRZ48_009266</name>
</gene>